<dbReference type="Proteomes" id="UP000610124">
    <property type="component" value="Unassembled WGS sequence"/>
</dbReference>
<evidence type="ECO:0000313" key="8">
    <source>
        <dbReference type="EMBL" id="OEV37665.1"/>
    </source>
</evidence>
<evidence type="ECO:0000256" key="2">
    <source>
        <dbReference type="ARBA" id="ARBA00022475"/>
    </source>
</evidence>
<reference evidence="7" key="1">
    <citation type="journal article" date="2014" name="Int. J. Syst. Evol. Microbiol.">
        <title>Complete genome sequence of Corynebacterium casei LMG S-19264T (=DSM 44701T), isolated from a smear-ripened cheese.</title>
        <authorList>
            <consortium name="US DOE Joint Genome Institute (JGI-PGF)"/>
            <person name="Walter F."/>
            <person name="Albersmeier A."/>
            <person name="Kalinowski J."/>
            <person name="Ruckert C."/>
        </authorList>
    </citation>
    <scope>NUCLEOTIDE SEQUENCE</scope>
    <source>
        <strain evidence="7">JCM 4434</strain>
    </source>
</reference>
<dbReference type="InterPro" id="IPR050833">
    <property type="entry name" value="Poly_Biosynth_Transport"/>
</dbReference>
<evidence type="ECO:0008006" key="10">
    <source>
        <dbReference type="Google" id="ProtNLM"/>
    </source>
</evidence>
<dbReference type="KEGG" id="kau:B6264_14315"/>
<dbReference type="PANTHER" id="PTHR30250">
    <property type="entry name" value="PST FAMILY PREDICTED COLANIC ACID TRANSPORTER"/>
    <property type="match status" value="1"/>
</dbReference>
<feature type="transmembrane region" description="Helical" evidence="6">
    <location>
        <begin position="373"/>
        <end position="393"/>
    </location>
</feature>
<feature type="transmembrane region" description="Helical" evidence="6">
    <location>
        <begin position="46"/>
        <end position="64"/>
    </location>
</feature>
<feature type="transmembrane region" description="Helical" evidence="6">
    <location>
        <begin position="92"/>
        <end position="114"/>
    </location>
</feature>
<dbReference type="GO" id="GO:0005886">
    <property type="term" value="C:plasma membrane"/>
    <property type="evidence" value="ECO:0007669"/>
    <property type="project" value="UniProtKB-SubCell"/>
</dbReference>
<keyword evidence="5 6" id="KW-0472">Membrane</keyword>
<dbReference type="EMBL" id="JPRF03000019">
    <property type="protein sequence ID" value="OEV37665.1"/>
    <property type="molecule type" value="Genomic_DNA"/>
</dbReference>
<evidence type="ECO:0000313" key="9">
    <source>
        <dbReference type="Proteomes" id="UP000037395"/>
    </source>
</evidence>
<dbReference type="EMBL" id="BMUB01000013">
    <property type="protein sequence ID" value="GGU91053.1"/>
    <property type="molecule type" value="Genomic_DNA"/>
</dbReference>
<feature type="transmembrane region" description="Helical" evidence="6">
    <location>
        <begin position="172"/>
        <end position="200"/>
    </location>
</feature>
<sequence length="440" mass="44985">MKNPIAKLLGVLPPGARLVVGGTVVLGASAYVYMALVGYSLSTVGAARVTMLWTIVMSVGWGLFQPVELELTRLVAARKVAGHGALPAVRRMLLLAMAILVAVCGVLAVAARPIADQLFSGDRSLVVALAGGLAGLAVSSVARGALAGLGLFGPYGTQLAVDGGLRIGLAGVAAAVGLHSAMAFGLILFVSPLLASLIGLRDTLADRTPGPEVSWKQLTGGLGLLIASVMLSQLVVNATVVCVRLLSPKHSEASDALVFAIGQAVVMARAPLFAYSALQASMVSALSGAAAAGNHAEFRKVLTRTTAIVAAMCIGGGLPVIVLGSRLNPLLFNAKDVLGPLDFVWLVFGTLCYVLATVFGQALMSSAQHRRQLVGWTAGSVALVAVALAPGDVGLRAELAYLAGSLVSAVLMLWSLYRAFPSRPAAVPSDRSAAEPLRTS</sequence>
<feature type="transmembrane region" description="Helical" evidence="6">
    <location>
        <begin position="126"/>
        <end position="152"/>
    </location>
</feature>
<reference evidence="9" key="3">
    <citation type="submission" date="2016-08" db="EMBL/GenBank/DDBJ databases">
        <title>Sequencing, assembly and comparative genomics of S. aureofaciens ATCC 10762.</title>
        <authorList>
            <person name="Gradnigo J.S."/>
            <person name="Johnson N."/>
            <person name="Somerville G.A."/>
        </authorList>
    </citation>
    <scope>NUCLEOTIDE SEQUENCE [LARGE SCALE GENOMIC DNA]</scope>
    <source>
        <strain evidence="9">ATCC 10762 / DSM 40127 / CCM 3239 / JCM 4008 / LMG 5968 / NBRC 12843 / NCIMB 8234 / A-377</strain>
    </source>
</reference>
<name>A0A1E7NAD8_KITAU</name>
<evidence type="ECO:0000256" key="1">
    <source>
        <dbReference type="ARBA" id="ARBA00004651"/>
    </source>
</evidence>
<proteinExistence type="predicted"/>
<reference evidence="8 9" key="2">
    <citation type="submission" date="2014-07" db="EMBL/GenBank/DDBJ databases">
        <authorList>
            <person name="Zhang J.E."/>
            <person name="Yang H."/>
            <person name="Guo J."/>
            <person name="Deng Z."/>
            <person name="Luo H."/>
            <person name="Luo M."/>
            <person name="Zhao B."/>
        </authorList>
    </citation>
    <scope>NUCLEOTIDE SEQUENCE [LARGE SCALE GENOMIC DNA]</scope>
    <source>
        <strain evidence="8">ATCC 10762</strain>
        <strain evidence="9">ATCC 10762 / DSM 40127 / CCM 3239 / JCM 4008 / LMG 5968 / NBRC 12843 / NCIMB 8234 / A-377</strain>
    </source>
</reference>
<keyword evidence="9" id="KW-1185">Reference proteome</keyword>
<dbReference type="GeneID" id="97488044"/>
<protein>
    <recommendedName>
        <fullName evidence="10">Polysaccharide biosynthesis protein</fullName>
    </recommendedName>
</protein>
<feature type="transmembrane region" description="Helical" evidence="6">
    <location>
        <begin position="221"/>
        <end position="246"/>
    </location>
</feature>
<gene>
    <name evidence="7" type="ORF">GCM10010502_50340</name>
    <name evidence="8" type="ORF">HS99_0025525</name>
</gene>
<keyword evidence="3 6" id="KW-0812">Transmembrane</keyword>
<reference evidence="7" key="5">
    <citation type="submission" date="2020-09" db="EMBL/GenBank/DDBJ databases">
        <authorList>
            <person name="Sun Q."/>
            <person name="Ohkuma M."/>
        </authorList>
    </citation>
    <scope>NUCLEOTIDE SEQUENCE</scope>
    <source>
        <strain evidence="7">JCM 4434</strain>
    </source>
</reference>
<feature type="transmembrane region" description="Helical" evidence="6">
    <location>
        <begin position="18"/>
        <end position="39"/>
    </location>
</feature>
<evidence type="ECO:0000256" key="3">
    <source>
        <dbReference type="ARBA" id="ARBA00022692"/>
    </source>
</evidence>
<feature type="transmembrane region" description="Helical" evidence="6">
    <location>
        <begin position="305"/>
        <end position="323"/>
    </location>
</feature>
<accession>A0A8H9LS91</accession>
<dbReference type="PANTHER" id="PTHR30250:SF11">
    <property type="entry name" value="O-ANTIGEN TRANSPORTER-RELATED"/>
    <property type="match status" value="1"/>
</dbReference>
<dbReference type="Proteomes" id="UP000037395">
    <property type="component" value="Unassembled WGS sequence"/>
</dbReference>
<keyword evidence="2" id="KW-1003">Cell membrane</keyword>
<comment type="subcellular location">
    <subcellularLocation>
        <location evidence="1">Cell membrane</location>
        <topology evidence="1">Multi-pass membrane protein</topology>
    </subcellularLocation>
</comment>
<evidence type="ECO:0000256" key="6">
    <source>
        <dbReference type="SAM" id="Phobius"/>
    </source>
</evidence>
<evidence type="ECO:0000313" key="7">
    <source>
        <dbReference type="EMBL" id="GGU91053.1"/>
    </source>
</evidence>
<dbReference type="AlphaFoldDB" id="A0A1E7NAD8"/>
<feature type="transmembrane region" description="Helical" evidence="6">
    <location>
        <begin position="343"/>
        <end position="364"/>
    </location>
</feature>
<accession>A0A1E7NAD8</accession>
<keyword evidence="4 6" id="KW-1133">Transmembrane helix</keyword>
<evidence type="ECO:0000256" key="4">
    <source>
        <dbReference type="ARBA" id="ARBA00022989"/>
    </source>
</evidence>
<feature type="transmembrane region" description="Helical" evidence="6">
    <location>
        <begin position="399"/>
        <end position="417"/>
    </location>
</feature>
<organism evidence="8 9">
    <name type="scientific">Kitasatospora aureofaciens</name>
    <name type="common">Streptomyces aureofaciens</name>
    <dbReference type="NCBI Taxonomy" id="1894"/>
    <lineage>
        <taxon>Bacteria</taxon>
        <taxon>Bacillati</taxon>
        <taxon>Actinomycetota</taxon>
        <taxon>Actinomycetes</taxon>
        <taxon>Kitasatosporales</taxon>
        <taxon>Streptomycetaceae</taxon>
        <taxon>Kitasatospora</taxon>
    </lineage>
</organism>
<dbReference type="OrthoDB" id="5241534at2"/>
<evidence type="ECO:0000256" key="5">
    <source>
        <dbReference type="ARBA" id="ARBA00023136"/>
    </source>
</evidence>
<comment type="caution">
    <text evidence="8">The sequence shown here is derived from an EMBL/GenBank/DDBJ whole genome shotgun (WGS) entry which is preliminary data.</text>
</comment>
<reference evidence="8" key="4">
    <citation type="submission" date="2016-08" db="EMBL/GenBank/DDBJ databases">
        <title>Sequencing, Assembly and Comparative Genomics of S. aureofaciens ATCC 10762.</title>
        <authorList>
            <person name="Gradnigo J.S."/>
            <person name="Johnson N."/>
            <person name="Somerville G.A."/>
        </authorList>
    </citation>
    <scope>NUCLEOTIDE SEQUENCE [LARGE SCALE GENOMIC DNA]</scope>
    <source>
        <strain evidence="8">ATCC 10762</strain>
    </source>
</reference>
<dbReference type="RefSeq" id="WP_030280751.1">
    <property type="nucleotide sequence ID" value="NZ_BMUB01000013.1"/>
</dbReference>